<gene>
    <name evidence="1" type="ORF">ACFFIA_28805</name>
</gene>
<sequence length="90" mass="9840">MSLARTTREGGAFFDHPNLRIMAASPEHIFAMKALAARTRDIDDLRSLGVLADVHTVDDALRICRDFYPDEEVSSRARGFSKSCSGSAPA</sequence>
<proteinExistence type="predicted"/>
<dbReference type="EMBL" id="JBHLUH010000060">
    <property type="protein sequence ID" value="MFC0531654.1"/>
    <property type="molecule type" value="Genomic_DNA"/>
</dbReference>
<organism evidence="1 2">
    <name type="scientific">Phytohabitans kaempferiae</name>
    <dbReference type="NCBI Taxonomy" id="1620943"/>
    <lineage>
        <taxon>Bacteria</taxon>
        <taxon>Bacillati</taxon>
        <taxon>Actinomycetota</taxon>
        <taxon>Actinomycetes</taxon>
        <taxon>Micromonosporales</taxon>
        <taxon>Micromonosporaceae</taxon>
    </lineage>
</organism>
<dbReference type="RefSeq" id="WP_377256435.1">
    <property type="nucleotide sequence ID" value="NZ_JBHLUH010000060.1"/>
</dbReference>
<evidence type="ECO:0000313" key="2">
    <source>
        <dbReference type="Proteomes" id="UP001589867"/>
    </source>
</evidence>
<name>A0ABV6MAP1_9ACTN</name>
<dbReference type="Proteomes" id="UP001589867">
    <property type="component" value="Unassembled WGS sequence"/>
</dbReference>
<protein>
    <submittedName>
        <fullName evidence="1">Uncharacterized protein</fullName>
    </submittedName>
</protein>
<reference evidence="1 2" key="1">
    <citation type="submission" date="2024-09" db="EMBL/GenBank/DDBJ databases">
        <authorList>
            <person name="Sun Q."/>
            <person name="Mori K."/>
        </authorList>
    </citation>
    <scope>NUCLEOTIDE SEQUENCE [LARGE SCALE GENOMIC DNA]</scope>
    <source>
        <strain evidence="1 2">TBRC 3947</strain>
    </source>
</reference>
<accession>A0ABV6MAP1</accession>
<comment type="caution">
    <text evidence="1">The sequence shown here is derived from an EMBL/GenBank/DDBJ whole genome shotgun (WGS) entry which is preliminary data.</text>
</comment>
<evidence type="ECO:0000313" key="1">
    <source>
        <dbReference type="EMBL" id="MFC0531654.1"/>
    </source>
</evidence>
<keyword evidence="2" id="KW-1185">Reference proteome</keyword>